<keyword evidence="11" id="KW-0282">Flagellum</keyword>
<keyword evidence="4" id="KW-1003">Cell membrane</keyword>
<evidence type="ECO:0000256" key="10">
    <source>
        <dbReference type="RuleBase" id="RU364125"/>
    </source>
</evidence>
<feature type="transmembrane region" description="Helical" evidence="10">
    <location>
        <begin position="6"/>
        <end position="26"/>
    </location>
</feature>
<evidence type="ECO:0000256" key="8">
    <source>
        <dbReference type="ARBA" id="ARBA00022989"/>
    </source>
</evidence>
<dbReference type="EMBL" id="JAOBTT010000001">
    <property type="protein sequence ID" value="MDZ7277355.1"/>
    <property type="molecule type" value="Genomic_DNA"/>
</dbReference>
<keyword evidence="7 10" id="KW-0283">Flagellar rotation</keyword>
<evidence type="ECO:0000256" key="9">
    <source>
        <dbReference type="ARBA" id="ARBA00023136"/>
    </source>
</evidence>
<dbReference type="Pfam" id="PF03748">
    <property type="entry name" value="FliL"/>
    <property type="match status" value="1"/>
</dbReference>
<keyword evidence="8 10" id="KW-1133">Transmembrane helix</keyword>
<evidence type="ECO:0000313" key="12">
    <source>
        <dbReference type="Proteomes" id="UP001288620"/>
    </source>
</evidence>
<evidence type="ECO:0000256" key="1">
    <source>
        <dbReference type="ARBA" id="ARBA00002254"/>
    </source>
</evidence>
<evidence type="ECO:0000256" key="7">
    <source>
        <dbReference type="ARBA" id="ARBA00022779"/>
    </source>
</evidence>
<evidence type="ECO:0000256" key="3">
    <source>
        <dbReference type="ARBA" id="ARBA00008281"/>
    </source>
</evidence>
<comment type="subcellular location">
    <subcellularLocation>
        <location evidence="10">Cell inner membrane</location>
    </subcellularLocation>
    <subcellularLocation>
        <location evidence="2">Cell membrane</location>
        <topology evidence="2">Single-pass membrane protein</topology>
    </subcellularLocation>
</comment>
<comment type="caution">
    <text evidence="11">The sequence shown here is derived from an EMBL/GenBank/DDBJ whole genome shotgun (WGS) entry which is preliminary data.</text>
</comment>
<dbReference type="Proteomes" id="UP001288620">
    <property type="component" value="Unassembled WGS sequence"/>
</dbReference>
<dbReference type="RefSeq" id="WP_322541472.1">
    <property type="nucleotide sequence ID" value="NZ_JAOBTT010000001.1"/>
</dbReference>
<protein>
    <recommendedName>
        <fullName evidence="10">Flagellar protein FliL</fullName>
    </recommendedName>
</protein>
<dbReference type="InterPro" id="IPR005503">
    <property type="entry name" value="FliL"/>
</dbReference>
<evidence type="ECO:0000256" key="4">
    <source>
        <dbReference type="ARBA" id="ARBA00022475"/>
    </source>
</evidence>
<keyword evidence="10" id="KW-0997">Cell inner membrane</keyword>
<keyword evidence="12" id="KW-1185">Reference proteome</keyword>
<comment type="similarity">
    <text evidence="3 10">Belongs to the FliL family.</text>
</comment>
<evidence type="ECO:0000256" key="5">
    <source>
        <dbReference type="ARBA" id="ARBA00022500"/>
    </source>
</evidence>
<keyword evidence="6 10" id="KW-0812">Transmembrane</keyword>
<sequence length="155" mass="17333">MKIKTIAAGLAMMVCCALLTATLVIIGMQRFPAVKEESRESAAFTLFKTEEKPQNVRYLELKNQVVTLKGRDNREHYLLLDLAYVVYSDAALKTAENDLPKLKGALVSMFSGMEYGAARAMSVDDIHLQLMTRYEGTFGKDIPFADVIISKMVFQ</sequence>
<organism evidence="11 12">
    <name type="scientific">Pantoea eucrina</name>
    <dbReference type="NCBI Taxonomy" id="472693"/>
    <lineage>
        <taxon>Bacteria</taxon>
        <taxon>Pseudomonadati</taxon>
        <taxon>Pseudomonadota</taxon>
        <taxon>Gammaproteobacteria</taxon>
        <taxon>Enterobacterales</taxon>
        <taxon>Erwiniaceae</taxon>
        <taxon>Pantoea</taxon>
    </lineage>
</organism>
<keyword evidence="9 10" id="KW-0472">Membrane</keyword>
<comment type="function">
    <text evidence="1 10">Controls the rotational direction of flagella during chemotaxis.</text>
</comment>
<keyword evidence="11" id="KW-0969">Cilium</keyword>
<keyword evidence="11" id="KW-0966">Cell projection</keyword>
<gene>
    <name evidence="11" type="ORF">N4G40_03530</name>
</gene>
<evidence type="ECO:0000256" key="6">
    <source>
        <dbReference type="ARBA" id="ARBA00022692"/>
    </source>
</evidence>
<proteinExistence type="inferred from homology"/>
<reference evidence="12" key="1">
    <citation type="submission" date="2023-07" db="EMBL/GenBank/DDBJ databases">
        <title>Structural and functional analysis of rice phyllospheric bacteria for their antimicrobial properties and defense elicitation against blast disease.</title>
        <authorList>
            <person name="Sahu K.P."/>
            <person name="Asharani P."/>
            <person name="Kumar M."/>
            <person name="Reddy B."/>
            <person name="Kumar A."/>
        </authorList>
    </citation>
    <scope>NUCLEOTIDE SEQUENCE [LARGE SCALE GENOMIC DNA]</scope>
    <source>
        <strain evidence="12">OsEp_Plm_30P10</strain>
    </source>
</reference>
<evidence type="ECO:0000313" key="11">
    <source>
        <dbReference type="EMBL" id="MDZ7277355.1"/>
    </source>
</evidence>
<accession>A0ABU5LBQ7</accession>
<evidence type="ECO:0000256" key="2">
    <source>
        <dbReference type="ARBA" id="ARBA00004162"/>
    </source>
</evidence>
<keyword evidence="5 10" id="KW-0145">Chemotaxis</keyword>
<name>A0ABU5LBQ7_9GAMM</name>